<protein>
    <submittedName>
        <fullName evidence="1">Uncharacterized protein</fullName>
    </submittedName>
</protein>
<evidence type="ECO:0000313" key="1">
    <source>
        <dbReference type="EMBL" id="WDF02915.1"/>
    </source>
</evidence>
<keyword evidence="2" id="KW-1185">Reference proteome</keyword>
<name>A0ABY7W1T3_9BACI</name>
<gene>
    <name evidence="1" type="ORF">PQ477_15620</name>
</gene>
<evidence type="ECO:0000313" key="2">
    <source>
        <dbReference type="Proteomes" id="UP001215143"/>
    </source>
</evidence>
<dbReference type="EMBL" id="CP117834">
    <property type="protein sequence ID" value="WDF02915.1"/>
    <property type="molecule type" value="Genomic_DNA"/>
</dbReference>
<reference evidence="1 2" key="1">
    <citation type="submission" date="2023-02" db="EMBL/GenBank/DDBJ databases">
        <authorList>
            <person name="Liu G."/>
        </authorList>
    </citation>
    <scope>NUCLEOTIDE SEQUENCE [LARGE SCALE GENOMIC DNA]</scope>
    <source>
        <strain evidence="1 2">DSM 23008</strain>
    </source>
</reference>
<organism evidence="1 2">
    <name type="scientific">Shouchella hunanensis</name>
    <dbReference type="NCBI Taxonomy" id="766894"/>
    <lineage>
        <taxon>Bacteria</taxon>
        <taxon>Bacillati</taxon>
        <taxon>Bacillota</taxon>
        <taxon>Bacilli</taxon>
        <taxon>Bacillales</taxon>
        <taxon>Bacillaceae</taxon>
        <taxon>Shouchella</taxon>
    </lineage>
</organism>
<dbReference type="Proteomes" id="UP001215143">
    <property type="component" value="Chromosome"/>
</dbReference>
<accession>A0ABY7W1T3</accession>
<proteinExistence type="predicted"/>
<dbReference type="RefSeq" id="WP_274272423.1">
    <property type="nucleotide sequence ID" value="NZ_CP117834.1"/>
</dbReference>
<sequence>MMRMEQLEIIDYVINRGGNLLDSVLELIGGYESISQKINDNFYVLTYEEQLEVVRVIMLRGLGRVEE</sequence>